<dbReference type="Proteomes" id="UP000318478">
    <property type="component" value="Unassembled WGS sequence"/>
</dbReference>
<comment type="caution">
    <text evidence="3">The sequence shown here is derived from an EMBL/GenBank/DDBJ whole genome shotgun (WGS) entry which is preliminary data.</text>
</comment>
<dbReference type="EMBL" id="SJPO01000008">
    <property type="protein sequence ID" value="TWT74614.1"/>
    <property type="molecule type" value="Genomic_DNA"/>
</dbReference>
<dbReference type="NCBIfam" id="TIGR00106">
    <property type="entry name" value="MTH1187 family thiamine-binding protein"/>
    <property type="match status" value="1"/>
</dbReference>
<dbReference type="Pfam" id="PF01910">
    <property type="entry name" value="Thiamine_BP"/>
    <property type="match status" value="1"/>
</dbReference>
<organism evidence="3 4">
    <name type="scientific">Posidoniimonas polymericola</name>
    <dbReference type="NCBI Taxonomy" id="2528002"/>
    <lineage>
        <taxon>Bacteria</taxon>
        <taxon>Pseudomonadati</taxon>
        <taxon>Planctomycetota</taxon>
        <taxon>Planctomycetia</taxon>
        <taxon>Pirellulales</taxon>
        <taxon>Lacipirellulaceae</taxon>
        <taxon>Posidoniimonas</taxon>
    </lineage>
</organism>
<accession>A0A5C5YIC3</accession>
<evidence type="ECO:0000256" key="1">
    <source>
        <dbReference type="ARBA" id="ARBA00010272"/>
    </source>
</evidence>
<keyword evidence="4" id="KW-1185">Reference proteome</keyword>
<dbReference type="InterPro" id="IPR029756">
    <property type="entry name" value="MTH1187/YkoF-like"/>
</dbReference>
<dbReference type="RefSeq" id="WP_197528063.1">
    <property type="nucleotide sequence ID" value="NZ_SJPO01000008.1"/>
</dbReference>
<proteinExistence type="inferred from homology"/>
<dbReference type="InterPro" id="IPR002767">
    <property type="entry name" value="Thiamine_BP"/>
</dbReference>
<protein>
    <recommendedName>
        <fullName evidence="2">Thiamine-binding protein domain-containing protein</fullName>
    </recommendedName>
</protein>
<gene>
    <name evidence="3" type="ORF">Pla123a_34380</name>
</gene>
<dbReference type="AlphaFoldDB" id="A0A5C5YIC3"/>
<reference evidence="3 4" key="1">
    <citation type="submission" date="2019-02" db="EMBL/GenBank/DDBJ databases">
        <title>Deep-cultivation of Planctomycetes and their phenomic and genomic characterization uncovers novel biology.</title>
        <authorList>
            <person name="Wiegand S."/>
            <person name="Jogler M."/>
            <person name="Boedeker C."/>
            <person name="Pinto D."/>
            <person name="Vollmers J."/>
            <person name="Rivas-Marin E."/>
            <person name="Kohn T."/>
            <person name="Peeters S.H."/>
            <person name="Heuer A."/>
            <person name="Rast P."/>
            <person name="Oberbeckmann S."/>
            <person name="Bunk B."/>
            <person name="Jeske O."/>
            <person name="Meyerdierks A."/>
            <person name="Storesund J.E."/>
            <person name="Kallscheuer N."/>
            <person name="Luecker S."/>
            <person name="Lage O.M."/>
            <person name="Pohl T."/>
            <person name="Merkel B.J."/>
            <person name="Hornburger P."/>
            <person name="Mueller R.-W."/>
            <person name="Bruemmer F."/>
            <person name="Labrenz M."/>
            <person name="Spormann A.M."/>
            <person name="Op Den Camp H."/>
            <person name="Overmann J."/>
            <person name="Amann R."/>
            <person name="Jetten M.S.M."/>
            <person name="Mascher T."/>
            <person name="Medema M.H."/>
            <person name="Devos D.P."/>
            <person name="Kaster A.-K."/>
            <person name="Ovreas L."/>
            <person name="Rohde M."/>
            <person name="Galperin M.Y."/>
            <person name="Jogler C."/>
        </authorList>
    </citation>
    <scope>NUCLEOTIDE SEQUENCE [LARGE SCALE GENOMIC DNA]</scope>
    <source>
        <strain evidence="3 4">Pla123a</strain>
    </source>
</reference>
<evidence type="ECO:0000313" key="3">
    <source>
        <dbReference type="EMBL" id="TWT74614.1"/>
    </source>
</evidence>
<name>A0A5C5YIC3_9BACT</name>
<dbReference type="GO" id="GO:0005829">
    <property type="term" value="C:cytosol"/>
    <property type="evidence" value="ECO:0007669"/>
    <property type="project" value="TreeGrafter"/>
</dbReference>
<feature type="domain" description="Thiamine-binding protein" evidence="2">
    <location>
        <begin position="22"/>
        <end position="111"/>
    </location>
</feature>
<dbReference type="SUPFAM" id="SSF89957">
    <property type="entry name" value="MTH1187/YkoF-like"/>
    <property type="match status" value="1"/>
</dbReference>
<evidence type="ECO:0000313" key="4">
    <source>
        <dbReference type="Proteomes" id="UP000318478"/>
    </source>
</evidence>
<dbReference type="InterPro" id="IPR051614">
    <property type="entry name" value="UPF0045_domain"/>
</dbReference>
<evidence type="ECO:0000259" key="2">
    <source>
        <dbReference type="Pfam" id="PF01910"/>
    </source>
</evidence>
<sequence length="122" mass="13082">MDAARERCNAVEQRVDSTMVLMELSVVPLGQGESVSQYVAQCVDVIAQSGLDYELNAMGTVVEGELPQLLAIIQQCVDLMSRHSDRVTASVKLDHRAGASGRIRGKVASVETKLAANKNQPG</sequence>
<dbReference type="PANTHER" id="PTHR33777">
    <property type="entry name" value="UPF0045 PROTEIN ECM15"/>
    <property type="match status" value="1"/>
</dbReference>
<comment type="similarity">
    <text evidence="1">Belongs to the UPF0045 family.</text>
</comment>
<dbReference type="Gene3D" id="3.30.70.930">
    <property type="match status" value="1"/>
</dbReference>
<dbReference type="PANTHER" id="PTHR33777:SF1">
    <property type="entry name" value="UPF0045 PROTEIN ECM15"/>
    <property type="match status" value="1"/>
</dbReference>